<reference evidence="5 6" key="1">
    <citation type="submission" date="2019-03" db="EMBL/GenBank/DDBJ databases">
        <authorList>
            <person name="Gaulin E."/>
            <person name="Dumas B."/>
        </authorList>
    </citation>
    <scope>NUCLEOTIDE SEQUENCE [LARGE SCALE GENOMIC DNA]</scope>
    <source>
        <strain evidence="5">CBS 568.67</strain>
    </source>
</reference>
<keyword evidence="2" id="KW-0433">Leucine-rich repeat</keyword>
<dbReference type="GO" id="GO:0048471">
    <property type="term" value="C:perinuclear region of cytoplasm"/>
    <property type="evidence" value="ECO:0007669"/>
    <property type="project" value="TreeGrafter"/>
</dbReference>
<dbReference type="EMBL" id="CAADRA010005784">
    <property type="protein sequence ID" value="VFT92637.1"/>
    <property type="molecule type" value="Genomic_DNA"/>
</dbReference>
<accession>A0A485L517</accession>
<keyword evidence="6" id="KW-1185">Reference proteome</keyword>
<reference evidence="4" key="2">
    <citation type="submission" date="2019-06" db="EMBL/GenBank/DDBJ databases">
        <title>Genomics analysis of Aphanomyces spp. identifies a new class of oomycete effector associated with host adaptation.</title>
        <authorList>
            <person name="Gaulin E."/>
        </authorList>
    </citation>
    <scope>NUCLEOTIDE SEQUENCE</scope>
    <source>
        <strain evidence="4">CBS 578.67</strain>
    </source>
</reference>
<dbReference type="SUPFAM" id="SSF52047">
    <property type="entry name" value="RNI-like"/>
    <property type="match status" value="1"/>
</dbReference>
<evidence type="ECO:0000313" key="6">
    <source>
        <dbReference type="Proteomes" id="UP000332933"/>
    </source>
</evidence>
<dbReference type="SMART" id="SM00368">
    <property type="entry name" value="LRR_RI"/>
    <property type="match status" value="2"/>
</dbReference>
<evidence type="ECO:0000313" key="4">
    <source>
        <dbReference type="EMBL" id="KAF0693141.1"/>
    </source>
</evidence>
<keyword evidence="1" id="KW-0343">GTPase activation</keyword>
<dbReference type="PANTHER" id="PTHR24113">
    <property type="entry name" value="RAN GTPASE-ACTIVATING PROTEIN 1"/>
    <property type="match status" value="1"/>
</dbReference>
<dbReference type="GO" id="GO:0031267">
    <property type="term" value="F:small GTPase binding"/>
    <property type="evidence" value="ECO:0007669"/>
    <property type="project" value="TreeGrafter"/>
</dbReference>
<dbReference type="GO" id="GO:0005829">
    <property type="term" value="C:cytosol"/>
    <property type="evidence" value="ECO:0007669"/>
    <property type="project" value="TreeGrafter"/>
</dbReference>
<dbReference type="PANTHER" id="PTHR24113:SF12">
    <property type="entry name" value="RAN GTPASE-ACTIVATING PROTEIN 1"/>
    <property type="match status" value="1"/>
</dbReference>
<dbReference type="AlphaFoldDB" id="A0A485L517"/>
<dbReference type="Gene3D" id="3.80.10.10">
    <property type="entry name" value="Ribonuclease Inhibitor"/>
    <property type="match status" value="1"/>
</dbReference>
<protein>
    <submittedName>
        <fullName evidence="5">Aste57867_15850 protein</fullName>
    </submittedName>
</protein>
<dbReference type="InterPro" id="IPR032675">
    <property type="entry name" value="LRR_dom_sf"/>
</dbReference>
<evidence type="ECO:0000256" key="2">
    <source>
        <dbReference type="ARBA" id="ARBA00022614"/>
    </source>
</evidence>
<evidence type="ECO:0000313" key="5">
    <source>
        <dbReference type="EMBL" id="VFT92637.1"/>
    </source>
</evidence>
<name>A0A485L517_9STRA</name>
<proteinExistence type="predicted"/>
<dbReference type="Proteomes" id="UP000332933">
    <property type="component" value="Unassembled WGS sequence"/>
</dbReference>
<dbReference type="GO" id="GO:0005096">
    <property type="term" value="F:GTPase activator activity"/>
    <property type="evidence" value="ECO:0007669"/>
    <property type="project" value="UniProtKB-KW"/>
</dbReference>
<dbReference type="GO" id="GO:0006913">
    <property type="term" value="P:nucleocytoplasmic transport"/>
    <property type="evidence" value="ECO:0007669"/>
    <property type="project" value="TreeGrafter"/>
</dbReference>
<organism evidence="5 6">
    <name type="scientific">Aphanomyces stellatus</name>
    <dbReference type="NCBI Taxonomy" id="120398"/>
    <lineage>
        <taxon>Eukaryota</taxon>
        <taxon>Sar</taxon>
        <taxon>Stramenopiles</taxon>
        <taxon>Oomycota</taxon>
        <taxon>Saprolegniomycetes</taxon>
        <taxon>Saprolegniales</taxon>
        <taxon>Verrucalvaceae</taxon>
        <taxon>Aphanomyces</taxon>
    </lineage>
</organism>
<dbReference type="EMBL" id="VJMH01005763">
    <property type="protein sequence ID" value="KAF0693141.1"/>
    <property type="molecule type" value="Genomic_DNA"/>
</dbReference>
<evidence type="ECO:0000256" key="1">
    <source>
        <dbReference type="ARBA" id="ARBA00022468"/>
    </source>
</evidence>
<evidence type="ECO:0000256" key="3">
    <source>
        <dbReference type="ARBA" id="ARBA00022737"/>
    </source>
</evidence>
<sequence>MVVGSQPRLPSDVVLKIGYWLSDATSFFGFLEALGTPDTRGPFCDSLWQVQATTTTPRDSLWPSLLLTEETFQAFRGLGEIILQHHPHIVVMWRGDLGWLSQNLGKSTVCSWYASFPSSAADAIVHDAMVPLTTWFDVWTQLPVAHLVIRNPRPSHRLRRRPPTLPANATSSLYAALPRCHRLVSFTFEGTPNWSAIFAFAASSASLVDLHVTDTTRSERPLLQTPQLVDATTWLTRARVRTVHFEPLRLAPEISRNVRCAFFAALLACPTMQLMRGFDWNLSHLDDAMSASSLAMRKLSLGDITLTPRGLATIAQALSRSTLLTELQMTDLRDVETNSDYAPVFAQFFQALVQSNVKAVDLSGWTLGDAHWATLGPLLQRTKLTFVELSYNGITDIGAAWIAQAIQANETIAHLVLCANRISVDGVKRLLDSAVGRPVSFSLTLGWDSNYSDDEKQQLRALATERGIQLKI</sequence>
<dbReference type="GO" id="GO:0005634">
    <property type="term" value="C:nucleus"/>
    <property type="evidence" value="ECO:0007669"/>
    <property type="project" value="TreeGrafter"/>
</dbReference>
<keyword evidence="3" id="KW-0677">Repeat</keyword>
<dbReference type="InterPro" id="IPR027038">
    <property type="entry name" value="RanGap"/>
</dbReference>
<gene>
    <name evidence="5" type="primary">Aste57867_15850</name>
    <name evidence="4" type="ORF">As57867_015794</name>
    <name evidence="5" type="ORF">ASTE57867_15850</name>
</gene>